<sequence length="517" mass="56526">MSGLELFLEAFHFLRPWWLALLPIVALLWWRVRSLRVSRDPSVDQIAPHLREALTVGKSARSRVQPIDGVAVALVLAALGAAGPTWSRMPDPFVAQSAPLVIALEVTTQMEETDIAPSRLERGKQKIRDLLTLRAGARTALIAYAGSAHRVVPMTDDPGVMTPYLSGLTPDVMPEDGEVAAEALALATDILSREEVPGGVLFVADSVDPADAAALSASGGPLVTVLAMLPGGVADRGLDALSVPVIRVTPDEGDIRQINQMLDAAFRRAMLENSDQPWLDRGYLLAWPLALLALLWFRRGWTMRWVAIAGLMLGSGLPQPASAGVIDWFLTPDQQGRLAFERREYARAAELFVDPLWRGYALYRDGQYEEAVTVLDRVETAQAAFIQGMAQMKSRAYRDGVRSFETTLERDPDYPGAAENLELSREIVDYVETAREQSDTGEETGIGADEVVLDNEANRGADTEMQAPQEEGMGLMTTDQWMQTVDTRTGDFLRQRFAIEQARGPAAATEADDGAEE</sequence>
<evidence type="ECO:0000259" key="2">
    <source>
        <dbReference type="Pfam" id="PF13519"/>
    </source>
</evidence>
<keyword evidence="1" id="KW-0472">Membrane</keyword>
<dbReference type="EMBL" id="JBHRXI010000001">
    <property type="protein sequence ID" value="MFC3612309.1"/>
    <property type="molecule type" value="Genomic_DNA"/>
</dbReference>
<dbReference type="InterPro" id="IPR011990">
    <property type="entry name" value="TPR-like_helical_dom_sf"/>
</dbReference>
<keyword evidence="1" id="KW-1133">Transmembrane helix</keyword>
<keyword evidence="4" id="KW-1185">Reference proteome</keyword>
<dbReference type="InterPro" id="IPR036465">
    <property type="entry name" value="vWFA_dom_sf"/>
</dbReference>
<reference evidence="4" key="1">
    <citation type="journal article" date="2019" name="Int. J. Syst. Evol. Microbiol.">
        <title>The Global Catalogue of Microorganisms (GCM) 10K type strain sequencing project: providing services to taxonomists for standard genome sequencing and annotation.</title>
        <authorList>
            <consortium name="The Broad Institute Genomics Platform"/>
            <consortium name="The Broad Institute Genome Sequencing Center for Infectious Disease"/>
            <person name="Wu L."/>
            <person name="Ma J."/>
        </authorList>
    </citation>
    <scope>NUCLEOTIDE SEQUENCE [LARGE SCALE GENOMIC DNA]</scope>
    <source>
        <strain evidence="4">KCTC 42911</strain>
    </source>
</reference>
<dbReference type="Gene3D" id="1.25.40.10">
    <property type="entry name" value="Tetratricopeptide repeat domain"/>
    <property type="match status" value="1"/>
</dbReference>
<comment type="caution">
    <text evidence="3">The sequence shown here is derived from an EMBL/GenBank/DDBJ whole genome shotgun (WGS) entry which is preliminary data.</text>
</comment>
<accession>A0ABV7TCC1</accession>
<dbReference type="InterPro" id="IPR002035">
    <property type="entry name" value="VWF_A"/>
</dbReference>
<dbReference type="RefSeq" id="WP_386733494.1">
    <property type="nucleotide sequence ID" value="NZ_JBHRXI010000001.1"/>
</dbReference>
<dbReference type="PANTHER" id="PTHR22550">
    <property type="entry name" value="SPORE GERMINATION PROTEIN"/>
    <property type="match status" value="1"/>
</dbReference>
<dbReference type="PANTHER" id="PTHR22550:SF14">
    <property type="entry name" value="VWFA DOMAIN-CONTAINING PROTEIN"/>
    <property type="match status" value="1"/>
</dbReference>
<keyword evidence="1" id="KW-0812">Transmembrane</keyword>
<proteinExistence type="predicted"/>
<feature type="domain" description="VWFA" evidence="2">
    <location>
        <begin position="100"/>
        <end position="206"/>
    </location>
</feature>
<dbReference type="Proteomes" id="UP001595629">
    <property type="component" value="Unassembled WGS sequence"/>
</dbReference>
<organism evidence="3 4">
    <name type="scientific">Lutimaribacter marinistellae</name>
    <dbReference type="NCBI Taxonomy" id="1820329"/>
    <lineage>
        <taxon>Bacteria</taxon>
        <taxon>Pseudomonadati</taxon>
        <taxon>Pseudomonadota</taxon>
        <taxon>Alphaproteobacteria</taxon>
        <taxon>Rhodobacterales</taxon>
        <taxon>Roseobacteraceae</taxon>
        <taxon>Lutimaribacter</taxon>
    </lineage>
</organism>
<protein>
    <submittedName>
        <fullName evidence="3">VWA domain-containing protein</fullName>
    </submittedName>
</protein>
<evidence type="ECO:0000313" key="4">
    <source>
        <dbReference type="Proteomes" id="UP001595629"/>
    </source>
</evidence>
<dbReference type="Pfam" id="PF13519">
    <property type="entry name" value="VWA_2"/>
    <property type="match status" value="1"/>
</dbReference>
<name>A0ABV7TCC1_9RHOB</name>
<feature type="transmembrane region" description="Helical" evidence="1">
    <location>
        <begin position="12"/>
        <end position="30"/>
    </location>
</feature>
<gene>
    <name evidence="3" type="ORF">ACFORG_00930</name>
</gene>
<dbReference type="SUPFAM" id="SSF48452">
    <property type="entry name" value="TPR-like"/>
    <property type="match status" value="1"/>
</dbReference>
<dbReference type="SUPFAM" id="SSF53300">
    <property type="entry name" value="vWA-like"/>
    <property type="match status" value="1"/>
</dbReference>
<dbReference type="InterPro" id="IPR050768">
    <property type="entry name" value="UPF0353/GerABKA_families"/>
</dbReference>
<dbReference type="Gene3D" id="3.40.50.410">
    <property type="entry name" value="von Willebrand factor, type A domain"/>
    <property type="match status" value="1"/>
</dbReference>
<feature type="transmembrane region" description="Helical" evidence="1">
    <location>
        <begin position="67"/>
        <end position="86"/>
    </location>
</feature>
<evidence type="ECO:0000256" key="1">
    <source>
        <dbReference type="SAM" id="Phobius"/>
    </source>
</evidence>
<evidence type="ECO:0000313" key="3">
    <source>
        <dbReference type="EMBL" id="MFC3612309.1"/>
    </source>
</evidence>